<proteinExistence type="predicted"/>
<dbReference type="InterPro" id="IPR053317">
    <property type="entry name" value="Tubulin_polyglutamylase"/>
</dbReference>
<keyword evidence="3" id="KW-1185">Reference proteome</keyword>
<reference evidence="2" key="1">
    <citation type="submission" date="2019-08" db="EMBL/GenBank/DDBJ databases">
        <title>The improved chromosome-level genome for the pearl oyster Pinctada fucata martensii using PacBio sequencing and Hi-C.</title>
        <authorList>
            <person name="Zheng Z."/>
        </authorList>
    </citation>
    <scope>NUCLEOTIDE SEQUENCE</scope>
    <source>
        <strain evidence="2">ZZ-2019</strain>
        <tissue evidence="2">Adductor muscle</tissue>
    </source>
</reference>
<organism evidence="2 3">
    <name type="scientific">Pinctada imbricata</name>
    <name type="common">Atlantic pearl-oyster</name>
    <name type="synonym">Pinctada martensii</name>
    <dbReference type="NCBI Taxonomy" id="66713"/>
    <lineage>
        <taxon>Eukaryota</taxon>
        <taxon>Metazoa</taxon>
        <taxon>Spiralia</taxon>
        <taxon>Lophotrochozoa</taxon>
        <taxon>Mollusca</taxon>
        <taxon>Bivalvia</taxon>
        <taxon>Autobranchia</taxon>
        <taxon>Pteriomorphia</taxon>
        <taxon>Pterioida</taxon>
        <taxon>Pterioidea</taxon>
        <taxon>Pteriidae</taxon>
        <taxon>Pinctada</taxon>
    </lineage>
</organism>
<dbReference type="InterPro" id="IPR004344">
    <property type="entry name" value="TTL/TTLL_fam"/>
</dbReference>
<dbReference type="Gene3D" id="3.30.470.20">
    <property type="entry name" value="ATP-grasp fold, B domain"/>
    <property type="match status" value="1"/>
</dbReference>
<name>A0AA88XVS7_PINIB</name>
<dbReference type="AlphaFoldDB" id="A0AA88XVS7"/>
<evidence type="ECO:0000313" key="2">
    <source>
        <dbReference type="EMBL" id="KAK3093406.1"/>
    </source>
</evidence>
<evidence type="ECO:0000256" key="1">
    <source>
        <dbReference type="SAM" id="MobiDB-lite"/>
    </source>
</evidence>
<evidence type="ECO:0000313" key="3">
    <source>
        <dbReference type="Proteomes" id="UP001186944"/>
    </source>
</evidence>
<dbReference type="PANTHER" id="PTHR47113:SF1">
    <property type="entry name" value="LD09343P"/>
    <property type="match status" value="1"/>
</dbReference>
<dbReference type="SUPFAM" id="SSF56059">
    <property type="entry name" value="Glutathione synthetase ATP-binding domain-like"/>
    <property type="match status" value="1"/>
</dbReference>
<dbReference type="PROSITE" id="PS51221">
    <property type="entry name" value="TTL"/>
    <property type="match status" value="1"/>
</dbReference>
<dbReference type="Pfam" id="PF03133">
    <property type="entry name" value="TTL"/>
    <property type="match status" value="1"/>
</dbReference>
<feature type="region of interest" description="Disordered" evidence="1">
    <location>
        <begin position="1"/>
        <end position="22"/>
    </location>
</feature>
<gene>
    <name evidence="2" type="ORF">FSP39_015196</name>
</gene>
<dbReference type="PANTHER" id="PTHR47113">
    <property type="entry name" value="LD09343P"/>
    <property type="match status" value="1"/>
</dbReference>
<dbReference type="EMBL" id="VSWD01000009">
    <property type="protein sequence ID" value="KAK3093406.1"/>
    <property type="molecule type" value="Genomic_DNA"/>
</dbReference>
<sequence length="462" mass="53972">MMKNESSPEVIATSSSKGSRRQSNLETGYLKHVFAVFDRLGYTVGDSKSDWDVLWSHEYPFEALAKQISALKPHQKVNHFPASGYITNKVSLVTSPNQYIPRAFKIPEEKKKFLSYAKNNPEKLWVQKRNSHRGIKIKRVKDLDLQDESSFIQEYVDRPFLIDGRKFDIGVYAILTSIDPLRVYMLENDALFRFCSHDYHPFNPKDVKKYVVGDDYTPVWHMPSLKVLYNHVESNFKVTFDTYLKSVGKDPHKMWNDIRTAINSVYLSKEPYLIGAARKYKSTRNFFEMVRFDFVLDEELNVYLMEVNMSPNLSSGHFEGNTLLYEQVVFNLLSLVGVSRPVTNDFSNSPDKEADMRVSDKDITVFPEWCIQKRCLRDCKAPRCQMCHQCYTMEMKKTLKYAVLEHINKGQCTRVFPPPMSQEQALDWTPEDASEIFQQMSRKNQLMSMWYIGKCRQNRAWC</sequence>
<protein>
    <submittedName>
        <fullName evidence="2">Uncharacterized protein</fullName>
    </submittedName>
</protein>
<dbReference type="Proteomes" id="UP001186944">
    <property type="component" value="Unassembled WGS sequence"/>
</dbReference>
<accession>A0AA88XVS7</accession>
<comment type="caution">
    <text evidence="2">The sequence shown here is derived from an EMBL/GenBank/DDBJ whole genome shotgun (WGS) entry which is preliminary data.</text>
</comment>